<dbReference type="AlphaFoldDB" id="A0A4R3MRW1"/>
<dbReference type="OrthoDB" id="1778393at2"/>
<evidence type="ECO:0000313" key="1">
    <source>
        <dbReference type="EMBL" id="TCT18280.1"/>
    </source>
</evidence>
<dbReference type="Pfam" id="PF13170">
    <property type="entry name" value="DUF4003"/>
    <property type="match status" value="1"/>
</dbReference>
<name>A0A4R3MRW1_9BACI</name>
<protein>
    <submittedName>
        <fullName evidence="1">Uncharacterized protein DUF4003</fullName>
    </submittedName>
</protein>
<organism evidence="1 2">
    <name type="scientific">Melghiribacillus thermohalophilus</name>
    <dbReference type="NCBI Taxonomy" id="1324956"/>
    <lineage>
        <taxon>Bacteria</taxon>
        <taxon>Bacillati</taxon>
        <taxon>Bacillota</taxon>
        <taxon>Bacilli</taxon>
        <taxon>Bacillales</taxon>
        <taxon>Bacillaceae</taxon>
        <taxon>Melghiribacillus</taxon>
    </lineage>
</organism>
<reference evidence="1 2" key="1">
    <citation type="submission" date="2019-03" db="EMBL/GenBank/DDBJ databases">
        <title>Genomic Encyclopedia of Type Strains, Phase IV (KMG-IV): sequencing the most valuable type-strain genomes for metagenomic binning, comparative biology and taxonomic classification.</title>
        <authorList>
            <person name="Goeker M."/>
        </authorList>
    </citation>
    <scope>NUCLEOTIDE SEQUENCE [LARGE SCALE GENOMIC DNA]</scope>
    <source>
        <strain evidence="1 2">DSM 25894</strain>
    </source>
</reference>
<dbReference type="EMBL" id="SMAN01000022">
    <property type="protein sequence ID" value="TCT18280.1"/>
    <property type="molecule type" value="Genomic_DNA"/>
</dbReference>
<sequence length="339" mass="38996">MFIDDEKVVMSMAEQREKIQDYHDIYRQLREKLKWKLSDRRIIMIIASIYVMNDRPFSLERFLQVSDRIKKESGFFSPLRSYLRFLIAAMLDVHFDNAEEQFQQLLRLYKKMTDGGFSRGSFTYLSAMALLTGNNQEHVDDRIRKALLIYKGMKKEHYFLTSTSDYPLAVLLAEREEGVEKILLDMEGFYRQLHVKGFRKGNDLQFLSHVLSLDPERDMQELVRRTDTIYGKLKQSGMNIKTMHYSDIGMLALIPGADEEIKRIPQLARDLEAGKHFGQRDVSIKLAIHFIVHEKLKESNLVETGLTAAIETMIQAAQQAAMIASIAAISAASASNNSS</sequence>
<keyword evidence="2" id="KW-1185">Reference proteome</keyword>
<comment type="caution">
    <text evidence="1">The sequence shown here is derived from an EMBL/GenBank/DDBJ whole genome shotgun (WGS) entry which is preliminary data.</text>
</comment>
<accession>A0A4R3MRW1</accession>
<proteinExistence type="predicted"/>
<gene>
    <name evidence="1" type="ORF">EDD68_12243</name>
</gene>
<dbReference type="InterPro" id="IPR025062">
    <property type="entry name" value="DUF4003"/>
</dbReference>
<dbReference type="Proteomes" id="UP000294650">
    <property type="component" value="Unassembled WGS sequence"/>
</dbReference>
<evidence type="ECO:0000313" key="2">
    <source>
        <dbReference type="Proteomes" id="UP000294650"/>
    </source>
</evidence>